<evidence type="ECO:0000313" key="2">
    <source>
        <dbReference type="Proteomes" id="UP000762676"/>
    </source>
</evidence>
<evidence type="ECO:0000313" key="1">
    <source>
        <dbReference type="EMBL" id="GFS13945.1"/>
    </source>
</evidence>
<gene>
    <name evidence="1" type="ORF">ElyMa_003150700</name>
</gene>
<keyword evidence="2" id="KW-1185">Reference proteome</keyword>
<comment type="caution">
    <text evidence="1">The sequence shown here is derived from an EMBL/GenBank/DDBJ whole genome shotgun (WGS) entry which is preliminary data.</text>
</comment>
<sequence length="134" mass="15439">MGLYKWECVMSIHVCGYAPRYKAKKHGYRLPPPKAVYMFPPKGKSTLKQIQIKFQGTMVWLPVRHLNNNIPQTFSTAFSQRPILQVGGKKYTFPDAIAIGVIVGIRTRDHWITSSMHKRLNYVAQHKDVELTLQ</sequence>
<dbReference type="EMBL" id="BMAT01006491">
    <property type="protein sequence ID" value="GFS13945.1"/>
    <property type="molecule type" value="Genomic_DNA"/>
</dbReference>
<dbReference type="Proteomes" id="UP000762676">
    <property type="component" value="Unassembled WGS sequence"/>
</dbReference>
<protein>
    <submittedName>
        <fullName evidence="1">Uncharacterized protein</fullName>
    </submittedName>
</protein>
<organism evidence="1 2">
    <name type="scientific">Elysia marginata</name>
    <dbReference type="NCBI Taxonomy" id="1093978"/>
    <lineage>
        <taxon>Eukaryota</taxon>
        <taxon>Metazoa</taxon>
        <taxon>Spiralia</taxon>
        <taxon>Lophotrochozoa</taxon>
        <taxon>Mollusca</taxon>
        <taxon>Gastropoda</taxon>
        <taxon>Heterobranchia</taxon>
        <taxon>Euthyneura</taxon>
        <taxon>Panpulmonata</taxon>
        <taxon>Sacoglossa</taxon>
        <taxon>Placobranchoidea</taxon>
        <taxon>Plakobranchidae</taxon>
        <taxon>Elysia</taxon>
    </lineage>
</organism>
<reference evidence="1 2" key="1">
    <citation type="journal article" date="2021" name="Elife">
        <title>Chloroplast acquisition without the gene transfer in kleptoplastic sea slugs, Plakobranchus ocellatus.</title>
        <authorList>
            <person name="Maeda T."/>
            <person name="Takahashi S."/>
            <person name="Yoshida T."/>
            <person name="Shimamura S."/>
            <person name="Takaki Y."/>
            <person name="Nagai Y."/>
            <person name="Toyoda A."/>
            <person name="Suzuki Y."/>
            <person name="Arimoto A."/>
            <person name="Ishii H."/>
            <person name="Satoh N."/>
            <person name="Nishiyama T."/>
            <person name="Hasebe M."/>
            <person name="Maruyama T."/>
            <person name="Minagawa J."/>
            <person name="Obokata J."/>
            <person name="Shigenobu S."/>
        </authorList>
    </citation>
    <scope>NUCLEOTIDE SEQUENCE [LARGE SCALE GENOMIC DNA]</scope>
</reference>
<name>A0AAV4IVG7_9GAST</name>
<dbReference type="AlphaFoldDB" id="A0AAV4IVG7"/>
<proteinExistence type="predicted"/>
<accession>A0AAV4IVG7</accession>